<dbReference type="AlphaFoldDB" id="A0A3L6ZVL6"/>
<feature type="transmembrane region" description="Helical" evidence="6">
    <location>
        <begin position="89"/>
        <end position="111"/>
    </location>
</feature>
<evidence type="ECO:0000256" key="2">
    <source>
        <dbReference type="ARBA" id="ARBA00007362"/>
    </source>
</evidence>
<evidence type="ECO:0000256" key="3">
    <source>
        <dbReference type="ARBA" id="ARBA00022692"/>
    </source>
</evidence>
<feature type="domain" description="EamA" evidence="7">
    <location>
        <begin position="174"/>
        <end position="304"/>
    </location>
</feature>
<feature type="transmembrane region" description="Helical" evidence="6">
    <location>
        <begin position="230"/>
        <end position="254"/>
    </location>
</feature>
<keyword evidence="3 6" id="KW-0812">Transmembrane</keyword>
<evidence type="ECO:0000259" key="7">
    <source>
        <dbReference type="Pfam" id="PF00892"/>
    </source>
</evidence>
<feature type="transmembrane region" description="Helical" evidence="6">
    <location>
        <begin position="117"/>
        <end position="137"/>
    </location>
</feature>
<comment type="subcellular location">
    <subcellularLocation>
        <location evidence="1">Membrane</location>
        <topology evidence="1">Multi-pass membrane protein</topology>
    </subcellularLocation>
</comment>
<dbReference type="Proteomes" id="UP000270299">
    <property type="component" value="Unassembled WGS sequence"/>
</dbReference>
<feature type="transmembrane region" description="Helical" evidence="6">
    <location>
        <begin position="169"/>
        <end position="188"/>
    </location>
</feature>
<dbReference type="InterPro" id="IPR000620">
    <property type="entry name" value="EamA_dom"/>
</dbReference>
<keyword evidence="9" id="KW-1185">Reference proteome</keyword>
<comment type="similarity">
    <text evidence="2">Belongs to the EamA transporter family.</text>
</comment>
<evidence type="ECO:0000256" key="5">
    <source>
        <dbReference type="ARBA" id="ARBA00023136"/>
    </source>
</evidence>
<dbReference type="PANTHER" id="PTHR32322">
    <property type="entry name" value="INNER MEMBRANE TRANSPORTER"/>
    <property type="match status" value="1"/>
</dbReference>
<gene>
    <name evidence="8" type="ORF">D9V29_06305</name>
</gene>
<feature type="transmembrane region" description="Helical" evidence="6">
    <location>
        <begin position="261"/>
        <end position="281"/>
    </location>
</feature>
<name>A0A3L6ZVL6_9MICO</name>
<dbReference type="EMBL" id="RCUV01000006">
    <property type="protein sequence ID" value="RLP72043.1"/>
    <property type="molecule type" value="Genomic_DNA"/>
</dbReference>
<dbReference type="PANTHER" id="PTHR32322:SF2">
    <property type="entry name" value="EAMA DOMAIN-CONTAINING PROTEIN"/>
    <property type="match status" value="1"/>
</dbReference>
<feature type="domain" description="EamA" evidence="7">
    <location>
        <begin position="26"/>
        <end position="158"/>
    </location>
</feature>
<evidence type="ECO:0000313" key="9">
    <source>
        <dbReference type="Proteomes" id="UP000270299"/>
    </source>
</evidence>
<dbReference type="Pfam" id="PF00892">
    <property type="entry name" value="EamA"/>
    <property type="match status" value="2"/>
</dbReference>
<protein>
    <submittedName>
        <fullName evidence="8">DMT family transporter</fullName>
    </submittedName>
</protein>
<keyword evidence="4 6" id="KW-1133">Transmembrane helix</keyword>
<dbReference type="InterPro" id="IPR037185">
    <property type="entry name" value="EmrE-like"/>
</dbReference>
<evidence type="ECO:0000313" key="8">
    <source>
        <dbReference type="EMBL" id="RLP72043.1"/>
    </source>
</evidence>
<dbReference type="RefSeq" id="WP_121672484.1">
    <property type="nucleotide sequence ID" value="NZ_BMXM01000005.1"/>
</dbReference>
<feature type="transmembrane region" description="Helical" evidence="6">
    <location>
        <begin position="144"/>
        <end position="163"/>
    </location>
</feature>
<evidence type="ECO:0000256" key="1">
    <source>
        <dbReference type="ARBA" id="ARBA00004141"/>
    </source>
</evidence>
<sequence length="331" mass="34033">MTLSIPTCIVDAISKQIGILHAVVTVLAAAAFVASWSSGFLIAAVVTVDTPATTLLVWRFVPVAIVLVVIVLATGAIGDVRRSDLRHQAIVGLFAQFGYCVFVYAAIASGIASGTTALVDAVQPLVVATLVGPLLGLRVRAAQWAGLVLGAMGVVLVVRSQLGDEGAHPFAYALPALAMVSLIIATFLDRRSTTRLPVLVTLMIHVVVTSIALLVLAGALGTLIPPASPMFWLQAALAAVFPTVAAYGLYWWLLRRVGITALNALLFLVAPVTAAEGALLLGEPLTGLTLVGFALAGGGVALVLVSEARASRDQAMPAVSATRETDAAASS</sequence>
<feature type="transmembrane region" description="Helical" evidence="6">
    <location>
        <begin position="200"/>
        <end position="224"/>
    </location>
</feature>
<evidence type="ECO:0000256" key="4">
    <source>
        <dbReference type="ARBA" id="ARBA00022989"/>
    </source>
</evidence>
<proteinExistence type="inferred from homology"/>
<feature type="transmembrane region" description="Helical" evidence="6">
    <location>
        <begin position="56"/>
        <end position="77"/>
    </location>
</feature>
<dbReference type="OrthoDB" id="9809509at2"/>
<dbReference type="InterPro" id="IPR050638">
    <property type="entry name" value="AA-Vitamin_Transporters"/>
</dbReference>
<organism evidence="8 9">
    <name type="scientific">Mycetocola manganoxydans</name>
    <dbReference type="NCBI Taxonomy" id="699879"/>
    <lineage>
        <taxon>Bacteria</taxon>
        <taxon>Bacillati</taxon>
        <taxon>Actinomycetota</taxon>
        <taxon>Actinomycetes</taxon>
        <taxon>Micrococcales</taxon>
        <taxon>Microbacteriaceae</taxon>
        <taxon>Mycetocola</taxon>
    </lineage>
</organism>
<evidence type="ECO:0000256" key="6">
    <source>
        <dbReference type="SAM" id="Phobius"/>
    </source>
</evidence>
<dbReference type="SUPFAM" id="SSF103481">
    <property type="entry name" value="Multidrug resistance efflux transporter EmrE"/>
    <property type="match status" value="2"/>
</dbReference>
<reference evidence="8 9" key="1">
    <citation type="submission" date="2018-10" db="EMBL/GenBank/DDBJ databases">
        <authorList>
            <person name="Li J."/>
        </authorList>
    </citation>
    <scope>NUCLEOTIDE SEQUENCE [LARGE SCALE GENOMIC DNA]</scope>
    <source>
        <strain evidence="8 9">CCTCC AB209002</strain>
    </source>
</reference>
<dbReference type="GO" id="GO:0016020">
    <property type="term" value="C:membrane"/>
    <property type="evidence" value="ECO:0007669"/>
    <property type="project" value="UniProtKB-SubCell"/>
</dbReference>
<feature type="transmembrane region" description="Helical" evidence="6">
    <location>
        <begin position="287"/>
        <end position="306"/>
    </location>
</feature>
<feature type="transmembrane region" description="Helical" evidence="6">
    <location>
        <begin position="20"/>
        <end position="44"/>
    </location>
</feature>
<comment type="caution">
    <text evidence="8">The sequence shown here is derived from an EMBL/GenBank/DDBJ whole genome shotgun (WGS) entry which is preliminary data.</text>
</comment>
<keyword evidence="5 6" id="KW-0472">Membrane</keyword>
<accession>A0A3L6ZVL6</accession>